<gene>
    <name evidence="8" type="ORF">E6C60_4007</name>
</gene>
<dbReference type="Pfam" id="PF03601">
    <property type="entry name" value="Cons_hypoth698"/>
    <property type="match status" value="1"/>
</dbReference>
<protein>
    <submittedName>
        <fullName evidence="8">Putative membrane protein</fullName>
    </submittedName>
</protein>
<feature type="transmembrane region" description="Helical" evidence="7">
    <location>
        <begin position="306"/>
        <end position="323"/>
    </location>
</feature>
<evidence type="ECO:0000256" key="2">
    <source>
        <dbReference type="ARBA" id="ARBA00007977"/>
    </source>
</evidence>
<proteinExistence type="inferred from homology"/>
<dbReference type="EMBL" id="CP040396">
    <property type="protein sequence ID" value="QCT04712.1"/>
    <property type="molecule type" value="Genomic_DNA"/>
</dbReference>
<feature type="transmembrane region" description="Helical" evidence="7">
    <location>
        <begin position="274"/>
        <end position="294"/>
    </location>
</feature>
<sequence>MLFIGAGVLFTAALALCGQLLSWIPALQLLGPLTWGILLAALYRQLLGYPESLRPGIQFTSKNLLRLAIMLCGLKLDMGTLFSEGPGMLLRGAAVVLLGITLTWYAAKWLKAESSLSLLLGIGTGVCGAAAIAAAAPILNAKEEDTALGAGMIAFVGTLFAVVYTLAQPLLPLDSLEYGIWAGLSLHELAQVALASAPAGEEALTAGLMAKLGRVFLLLPLCFVLLAWMRREGGNETAKRPAFPWFLLGFAAFSLAGSLAPSGQPLIPEAVKDFAGAAASFLLAMAMAGFGLQIHLRSLTRAWRPLAAMLLSSVLLSIITFWMV</sequence>
<dbReference type="GO" id="GO:0005886">
    <property type="term" value="C:plasma membrane"/>
    <property type="evidence" value="ECO:0007669"/>
    <property type="project" value="UniProtKB-SubCell"/>
</dbReference>
<keyword evidence="3" id="KW-1003">Cell membrane</keyword>
<keyword evidence="4 7" id="KW-0812">Transmembrane</keyword>
<evidence type="ECO:0000256" key="1">
    <source>
        <dbReference type="ARBA" id="ARBA00004651"/>
    </source>
</evidence>
<dbReference type="InterPro" id="IPR018383">
    <property type="entry name" value="UPF0324_pro"/>
</dbReference>
<dbReference type="AlphaFoldDB" id="A0A4P8XPE5"/>
<feature type="transmembrane region" description="Helical" evidence="7">
    <location>
        <begin position="88"/>
        <end position="106"/>
    </location>
</feature>
<feature type="transmembrane region" description="Helical" evidence="7">
    <location>
        <begin position="25"/>
        <end position="43"/>
    </location>
</feature>
<evidence type="ECO:0000313" key="9">
    <source>
        <dbReference type="Proteomes" id="UP000300879"/>
    </source>
</evidence>
<dbReference type="KEGG" id="palo:E6C60_4007"/>
<evidence type="ECO:0000256" key="3">
    <source>
        <dbReference type="ARBA" id="ARBA00022475"/>
    </source>
</evidence>
<evidence type="ECO:0000256" key="7">
    <source>
        <dbReference type="SAM" id="Phobius"/>
    </source>
</evidence>
<evidence type="ECO:0000313" key="8">
    <source>
        <dbReference type="EMBL" id="QCT04712.1"/>
    </source>
</evidence>
<accession>A0A4P8XPE5</accession>
<keyword evidence="9" id="KW-1185">Reference proteome</keyword>
<dbReference type="PANTHER" id="PTHR30106:SF2">
    <property type="entry name" value="UPF0324 INNER MEMBRANE PROTEIN YEIH"/>
    <property type="match status" value="1"/>
</dbReference>
<dbReference type="RefSeq" id="WP_233281074.1">
    <property type="nucleotide sequence ID" value="NZ_CP040396.1"/>
</dbReference>
<comment type="subcellular location">
    <subcellularLocation>
        <location evidence="1">Cell membrane</location>
        <topology evidence="1">Multi-pass membrane protein</topology>
    </subcellularLocation>
</comment>
<evidence type="ECO:0000256" key="6">
    <source>
        <dbReference type="ARBA" id="ARBA00023136"/>
    </source>
</evidence>
<feature type="transmembrane region" description="Helical" evidence="7">
    <location>
        <begin position="212"/>
        <end position="230"/>
    </location>
</feature>
<feature type="transmembrane region" description="Helical" evidence="7">
    <location>
        <begin position="242"/>
        <end position="262"/>
    </location>
</feature>
<comment type="similarity">
    <text evidence="2">Belongs to the UPF0324 family.</text>
</comment>
<dbReference type="Proteomes" id="UP000300879">
    <property type="component" value="Chromosome"/>
</dbReference>
<dbReference type="PANTHER" id="PTHR30106">
    <property type="entry name" value="INNER MEMBRANE PROTEIN YEIH-RELATED"/>
    <property type="match status" value="1"/>
</dbReference>
<keyword evidence="6 7" id="KW-0472">Membrane</keyword>
<name>A0A4P8XPE5_9BACL</name>
<organism evidence="8 9">
    <name type="scientific">Paenibacillus algicola</name>
    <dbReference type="NCBI Taxonomy" id="2565926"/>
    <lineage>
        <taxon>Bacteria</taxon>
        <taxon>Bacillati</taxon>
        <taxon>Bacillota</taxon>
        <taxon>Bacilli</taxon>
        <taxon>Bacillales</taxon>
        <taxon>Paenibacillaceae</taxon>
        <taxon>Paenibacillus</taxon>
    </lineage>
</organism>
<feature type="transmembrane region" description="Helical" evidence="7">
    <location>
        <begin position="146"/>
        <end position="166"/>
    </location>
</feature>
<evidence type="ECO:0000256" key="5">
    <source>
        <dbReference type="ARBA" id="ARBA00022989"/>
    </source>
</evidence>
<reference evidence="8 9" key="1">
    <citation type="submission" date="2019-05" db="EMBL/GenBank/DDBJ databases">
        <authorList>
            <person name="Chen C."/>
        </authorList>
    </citation>
    <scope>NUCLEOTIDE SEQUENCE [LARGE SCALE GENOMIC DNA]</scope>
    <source>
        <strain evidence="8 9">HB172198</strain>
    </source>
</reference>
<feature type="transmembrane region" description="Helical" evidence="7">
    <location>
        <begin position="118"/>
        <end position="140"/>
    </location>
</feature>
<evidence type="ECO:0000256" key="4">
    <source>
        <dbReference type="ARBA" id="ARBA00022692"/>
    </source>
</evidence>
<keyword evidence="5 7" id="KW-1133">Transmembrane helix</keyword>